<proteinExistence type="predicted"/>
<name>A0AC35UCS3_9BILA</name>
<dbReference type="Proteomes" id="UP000095286">
    <property type="component" value="Unplaced"/>
</dbReference>
<reference evidence="2" key="1">
    <citation type="submission" date="2016-11" db="UniProtKB">
        <authorList>
            <consortium name="WormBaseParasite"/>
        </authorList>
    </citation>
    <scope>IDENTIFICATION</scope>
    <source>
        <strain evidence="2">KR3021</strain>
    </source>
</reference>
<protein>
    <submittedName>
        <fullName evidence="2">SHSP domain-containing protein</fullName>
    </submittedName>
</protein>
<evidence type="ECO:0000313" key="2">
    <source>
        <dbReference type="WBParaSite" id="RSKR_0000971400.1"/>
    </source>
</evidence>
<sequence>MSRRSLLHTFPTSMPPFSPFFTNSRNFFDDAEFDRAFARPYYNDKPLSESQKFAEGQEEVVVTDNSFTFNIDVSHFEPSDLKVNIVDGNVVVEGKHDEKTDKYGTICRSFTRKYALPKTFTEEDVTSELSKDGILTVKGVKMTAEDAKVRNIPIQTK</sequence>
<evidence type="ECO:0000313" key="1">
    <source>
        <dbReference type="Proteomes" id="UP000095286"/>
    </source>
</evidence>
<organism evidence="1 2">
    <name type="scientific">Rhabditophanes sp. KR3021</name>
    <dbReference type="NCBI Taxonomy" id="114890"/>
    <lineage>
        <taxon>Eukaryota</taxon>
        <taxon>Metazoa</taxon>
        <taxon>Ecdysozoa</taxon>
        <taxon>Nematoda</taxon>
        <taxon>Chromadorea</taxon>
        <taxon>Rhabditida</taxon>
        <taxon>Tylenchina</taxon>
        <taxon>Panagrolaimomorpha</taxon>
        <taxon>Strongyloidoidea</taxon>
        <taxon>Alloionematidae</taxon>
        <taxon>Rhabditophanes</taxon>
    </lineage>
</organism>
<accession>A0AC35UCS3</accession>
<dbReference type="WBParaSite" id="RSKR_0000971400.1">
    <property type="protein sequence ID" value="RSKR_0000971400.1"/>
    <property type="gene ID" value="RSKR_0000971400"/>
</dbReference>